<dbReference type="InterPro" id="IPR050707">
    <property type="entry name" value="HTH_MetabolicPath_Reg"/>
</dbReference>
<dbReference type="Gene3D" id="3.30.450.40">
    <property type="match status" value="1"/>
</dbReference>
<dbReference type="PROSITE" id="PS51077">
    <property type="entry name" value="HTH_ICLR"/>
    <property type="match status" value="1"/>
</dbReference>
<dbReference type="Pfam" id="PF09339">
    <property type="entry name" value="HTH_IclR"/>
    <property type="match status" value="1"/>
</dbReference>
<evidence type="ECO:0000256" key="1">
    <source>
        <dbReference type="ARBA" id="ARBA00023015"/>
    </source>
</evidence>
<dbReference type="InterPro" id="IPR029016">
    <property type="entry name" value="GAF-like_dom_sf"/>
</dbReference>
<dbReference type="SUPFAM" id="SSF46785">
    <property type="entry name" value="Winged helix' DNA-binding domain"/>
    <property type="match status" value="1"/>
</dbReference>
<dbReference type="InterPro" id="IPR036390">
    <property type="entry name" value="WH_DNA-bd_sf"/>
</dbReference>
<dbReference type="RefSeq" id="WP_188612475.1">
    <property type="nucleotide sequence ID" value="NZ_BMGG01000011.1"/>
</dbReference>
<dbReference type="Pfam" id="PF01614">
    <property type="entry name" value="IclR_C"/>
    <property type="match status" value="1"/>
</dbReference>
<dbReference type="GO" id="GO:0003700">
    <property type="term" value="F:DNA-binding transcription factor activity"/>
    <property type="evidence" value="ECO:0007669"/>
    <property type="project" value="TreeGrafter"/>
</dbReference>
<evidence type="ECO:0000313" key="7">
    <source>
        <dbReference type="Proteomes" id="UP000637002"/>
    </source>
</evidence>
<evidence type="ECO:0000256" key="2">
    <source>
        <dbReference type="ARBA" id="ARBA00023125"/>
    </source>
</evidence>
<name>A0A916UX77_9HYPH</name>
<feature type="domain" description="HTH iclR-type" evidence="4">
    <location>
        <begin position="13"/>
        <end position="82"/>
    </location>
</feature>
<dbReference type="EMBL" id="BMGG01000011">
    <property type="protein sequence ID" value="GGC91170.1"/>
    <property type="molecule type" value="Genomic_DNA"/>
</dbReference>
<keyword evidence="1" id="KW-0805">Transcription regulation</keyword>
<gene>
    <name evidence="6" type="ORF">GCM10010994_56180</name>
</gene>
<feature type="domain" description="IclR-ED" evidence="5">
    <location>
        <begin position="76"/>
        <end position="285"/>
    </location>
</feature>
<evidence type="ECO:0000259" key="4">
    <source>
        <dbReference type="PROSITE" id="PS51077"/>
    </source>
</evidence>
<dbReference type="InterPro" id="IPR005471">
    <property type="entry name" value="Tscrpt_reg_IclR_N"/>
</dbReference>
<keyword evidence="7" id="KW-1185">Reference proteome</keyword>
<keyword evidence="3" id="KW-0804">Transcription</keyword>
<proteinExistence type="predicted"/>
<dbReference type="PANTHER" id="PTHR30136:SF35">
    <property type="entry name" value="HTH-TYPE TRANSCRIPTIONAL REGULATOR RV1719"/>
    <property type="match status" value="1"/>
</dbReference>
<evidence type="ECO:0000259" key="5">
    <source>
        <dbReference type="PROSITE" id="PS51078"/>
    </source>
</evidence>
<protein>
    <submittedName>
        <fullName evidence="6">Transcriptional regulator</fullName>
    </submittedName>
</protein>
<dbReference type="PANTHER" id="PTHR30136">
    <property type="entry name" value="HELIX-TURN-HELIX TRANSCRIPTIONAL REGULATOR, ICLR FAMILY"/>
    <property type="match status" value="1"/>
</dbReference>
<dbReference type="Proteomes" id="UP000637002">
    <property type="component" value="Unassembled WGS sequence"/>
</dbReference>
<dbReference type="GO" id="GO:0045892">
    <property type="term" value="P:negative regulation of DNA-templated transcription"/>
    <property type="evidence" value="ECO:0007669"/>
    <property type="project" value="TreeGrafter"/>
</dbReference>
<sequence>MRTRTAKAGAVTVKSSMRTLEVLEYCDSVMRSVTITELADKLGYPQSSTSTLVQSMLNAGYLVLDPDGRGIAPSSRVSSLGRWIEPAVPRAEVKAFMQALGTETGQTILLGVPHDLCVRYIDVVPGRHAMRLEIPIGSKLPLVESGMGRLLLSQMSDDDVAVLVARTRERVDAEGAPGVGASDLVNIWNADPVVPALPELLTDLAHLRRRGFEVSLGRVTLGAGIVCVPLPRRAGERPMGVGVGGLSTAIAADRQRILRLMVDEGARLGIPIAISTDDDGAREAE</sequence>
<evidence type="ECO:0000256" key="3">
    <source>
        <dbReference type="ARBA" id="ARBA00023163"/>
    </source>
</evidence>
<comment type="caution">
    <text evidence="6">The sequence shown here is derived from an EMBL/GenBank/DDBJ whole genome shotgun (WGS) entry which is preliminary data.</text>
</comment>
<reference evidence="6" key="2">
    <citation type="submission" date="2020-09" db="EMBL/GenBank/DDBJ databases">
        <authorList>
            <person name="Sun Q."/>
            <person name="Zhou Y."/>
        </authorList>
    </citation>
    <scope>NUCLEOTIDE SEQUENCE</scope>
    <source>
        <strain evidence="6">CGMCC 1.12919</strain>
    </source>
</reference>
<keyword evidence="2" id="KW-0238">DNA-binding</keyword>
<dbReference type="InterPro" id="IPR036388">
    <property type="entry name" value="WH-like_DNA-bd_sf"/>
</dbReference>
<dbReference type="Gene3D" id="1.10.10.10">
    <property type="entry name" value="Winged helix-like DNA-binding domain superfamily/Winged helix DNA-binding domain"/>
    <property type="match status" value="1"/>
</dbReference>
<organism evidence="6 7">
    <name type="scientific">Chelatococcus reniformis</name>
    <dbReference type="NCBI Taxonomy" id="1494448"/>
    <lineage>
        <taxon>Bacteria</taxon>
        <taxon>Pseudomonadati</taxon>
        <taxon>Pseudomonadota</taxon>
        <taxon>Alphaproteobacteria</taxon>
        <taxon>Hyphomicrobiales</taxon>
        <taxon>Chelatococcaceae</taxon>
        <taxon>Chelatococcus</taxon>
    </lineage>
</organism>
<reference evidence="6" key="1">
    <citation type="journal article" date="2014" name="Int. J. Syst. Evol. Microbiol.">
        <title>Complete genome sequence of Corynebacterium casei LMG S-19264T (=DSM 44701T), isolated from a smear-ripened cheese.</title>
        <authorList>
            <consortium name="US DOE Joint Genome Institute (JGI-PGF)"/>
            <person name="Walter F."/>
            <person name="Albersmeier A."/>
            <person name="Kalinowski J."/>
            <person name="Ruckert C."/>
        </authorList>
    </citation>
    <scope>NUCLEOTIDE SEQUENCE</scope>
    <source>
        <strain evidence="6">CGMCC 1.12919</strain>
    </source>
</reference>
<evidence type="ECO:0000313" key="6">
    <source>
        <dbReference type="EMBL" id="GGC91170.1"/>
    </source>
</evidence>
<accession>A0A916UX77</accession>
<dbReference type="AlphaFoldDB" id="A0A916UX77"/>
<dbReference type="GO" id="GO:0003677">
    <property type="term" value="F:DNA binding"/>
    <property type="evidence" value="ECO:0007669"/>
    <property type="project" value="UniProtKB-KW"/>
</dbReference>
<dbReference type="InterPro" id="IPR014757">
    <property type="entry name" value="Tscrpt_reg_IclR_C"/>
</dbReference>
<dbReference type="PROSITE" id="PS51078">
    <property type="entry name" value="ICLR_ED"/>
    <property type="match status" value="1"/>
</dbReference>
<dbReference type="SUPFAM" id="SSF55781">
    <property type="entry name" value="GAF domain-like"/>
    <property type="match status" value="1"/>
</dbReference>